<dbReference type="RefSeq" id="WP_341415214.1">
    <property type="nucleotide sequence ID" value="NZ_JBBPCC010000005.1"/>
</dbReference>
<dbReference type="EMBL" id="JBBPCC010000005">
    <property type="protein sequence ID" value="MEK8128144.1"/>
    <property type="molecule type" value="Genomic_DNA"/>
</dbReference>
<dbReference type="NCBIfam" id="TIGR03793">
    <property type="entry name" value="leader_NHLP"/>
    <property type="match status" value="1"/>
</dbReference>
<protein>
    <submittedName>
        <fullName evidence="3">NHLP leader peptide family RiPP</fullName>
    </submittedName>
</protein>
<reference evidence="3 4" key="1">
    <citation type="submission" date="2024-04" db="EMBL/GenBank/DDBJ databases">
        <title>draft genome sequnece of Paenibacillus filicis.</title>
        <authorList>
            <person name="Kim D.-U."/>
        </authorList>
    </citation>
    <scope>NUCLEOTIDE SEQUENCE [LARGE SCALE GENOMIC DNA]</scope>
    <source>
        <strain evidence="3 4">KACC14197</strain>
    </source>
</reference>
<dbReference type="InterPro" id="IPR022513">
    <property type="entry name" value="TOMM_pelo"/>
</dbReference>
<evidence type="ECO:0000259" key="2">
    <source>
        <dbReference type="Pfam" id="PF02979"/>
    </source>
</evidence>
<evidence type="ECO:0000313" key="4">
    <source>
        <dbReference type="Proteomes" id="UP001469365"/>
    </source>
</evidence>
<dbReference type="Proteomes" id="UP001469365">
    <property type="component" value="Unassembled WGS sequence"/>
</dbReference>
<keyword evidence="4" id="KW-1185">Reference proteome</keyword>
<feature type="domain" description="Nitrile hydratase alpha/Thiocyanate hydrolase gamma" evidence="2">
    <location>
        <begin position="17"/>
        <end position="66"/>
    </location>
</feature>
<proteinExistence type="predicted"/>
<comment type="caution">
    <text evidence="3">The sequence shown here is derived from an EMBL/GenBank/DDBJ whole genome shotgun (WGS) entry which is preliminary data.</text>
</comment>
<dbReference type="SUPFAM" id="SSF56209">
    <property type="entry name" value="Nitrile hydratase alpha chain"/>
    <property type="match status" value="1"/>
</dbReference>
<gene>
    <name evidence="3" type="ORF">WMW72_09540</name>
</gene>
<accession>A0ABU9DHA4</accession>
<sequence length="80" mass="9016">MMTPEELKNKIIRLTWEDEGFKARLLANPRAAVKETFGIEIPADFNVQVLAETDTQFYLVLPKEPSTVLVGGNNEPRAGW</sequence>
<dbReference type="InterPro" id="IPR004232">
    <property type="entry name" value="CN_Hdrtase_a/SCN_Hdrlase_g"/>
</dbReference>
<dbReference type="Pfam" id="PF02979">
    <property type="entry name" value="NHase_alpha"/>
    <property type="match status" value="1"/>
</dbReference>
<organism evidence="3 4">
    <name type="scientific">Paenibacillus filicis</name>
    <dbReference type="NCBI Taxonomy" id="669464"/>
    <lineage>
        <taxon>Bacteria</taxon>
        <taxon>Bacillati</taxon>
        <taxon>Bacillota</taxon>
        <taxon>Bacilli</taxon>
        <taxon>Bacillales</taxon>
        <taxon>Paenibacillaceae</taxon>
        <taxon>Paenibacillus</taxon>
    </lineage>
</organism>
<keyword evidence="1" id="KW-0479">Metal-binding</keyword>
<dbReference type="InterPro" id="IPR036648">
    <property type="entry name" value="CN_Hdrase_a/SCN_Hdrase_g_sf"/>
</dbReference>
<evidence type="ECO:0000313" key="3">
    <source>
        <dbReference type="EMBL" id="MEK8128144.1"/>
    </source>
</evidence>
<dbReference type="Gene3D" id="3.90.330.10">
    <property type="entry name" value="Nitrile hydratase alpha /Thiocyanate hydrolase gamma"/>
    <property type="match status" value="1"/>
</dbReference>
<name>A0ABU9DHA4_9BACL</name>
<evidence type="ECO:0000256" key="1">
    <source>
        <dbReference type="ARBA" id="ARBA00022723"/>
    </source>
</evidence>